<dbReference type="AlphaFoldDB" id="A0A9X1W235"/>
<keyword evidence="3" id="KW-1029">Fimbrium biogenesis</keyword>
<comment type="subcellular location">
    <subcellularLocation>
        <location evidence="1">Fimbrium</location>
    </subcellularLocation>
</comment>
<reference evidence="9" key="1">
    <citation type="submission" date="2022-03" db="EMBL/GenBank/DDBJ databases">
        <title>Pseudomonas marianensis sp. nov., a marine bacterium isolated from deep-sea sediments of the Mariana Trench.</title>
        <authorList>
            <person name="Wei Y."/>
        </authorList>
    </citation>
    <scope>NUCLEOTIDE SEQUENCE</scope>
    <source>
        <strain evidence="9">PS1</strain>
    </source>
</reference>
<evidence type="ECO:0000313" key="9">
    <source>
        <dbReference type="EMBL" id="MCJ0973721.1"/>
    </source>
</evidence>
<keyword evidence="6" id="KW-0281">Fimbrium</keyword>
<dbReference type="InterPro" id="IPR008707">
    <property type="entry name" value="B-propeller_PilY1"/>
</dbReference>
<evidence type="ECO:0000256" key="7">
    <source>
        <dbReference type="SAM" id="SignalP"/>
    </source>
</evidence>
<comment type="similarity">
    <text evidence="2">Belongs to the PilY1 family.</text>
</comment>
<accession>A0A9X1W235</accession>
<feature type="chain" id="PRO_5040737908" evidence="7">
    <location>
        <begin position="29"/>
        <end position="1165"/>
    </location>
</feature>
<evidence type="ECO:0000256" key="2">
    <source>
        <dbReference type="ARBA" id="ARBA00008387"/>
    </source>
</evidence>
<dbReference type="Proteomes" id="UP001139682">
    <property type="component" value="Unassembled WGS sequence"/>
</dbReference>
<feature type="domain" description="PilY1 beta-propeller" evidence="8">
    <location>
        <begin position="637"/>
        <end position="1004"/>
    </location>
</feature>
<dbReference type="SUPFAM" id="SSF50998">
    <property type="entry name" value="Quinoprotein alcohol dehydrogenase-like"/>
    <property type="match status" value="1"/>
</dbReference>
<evidence type="ECO:0000256" key="3">
    <source>
        <dbReference type="ARBA" id="ARBA00022558"/>
    </source>
</evidence>
<sequence>MKLSTVSRTALSCALVTAISAATQTAYATGLTIGQTPLFLTEGVAPNLFVTLDDSGSMERAYAPDGIQNTNGRRYKSAHYNPLYYNPNATYSLPKKVTYDSSTGQITLSEYSTSYSRAYINGFRADRGNVNLGSEYRPTYTYVTTQTSQSFASNPAQDFNNYYQNRGVAAYYYVFDTDQQGCTSNTNNQLEDDDCYRKVNVSTDEQQNFANWYSFYRTRALATQSAANIAFLSLPENVRVTWQMLNSCYLAGNGNCTGGSGTNYSNRLRNFSGAHRQQFFDWLADTRVSGSTPLKAATQRVGNFLNTTGRESPWAHTPGTTIEPQYSCRPSYHILMTDGVWNENTNLNIGNSDGTQRTLPDNTTYNPRAPYQDSYGSTLADLAFKLWAEDANNNLTNDQKPFIPYANANADTQYWDPRNDPATWQHLVTFTLGLGLTRSLTDPSWGGSTYTGGYSRLLDGSINWPQPGSNQAQNVYELWHAALNSRGEFFSVDSPDAMVEAFKAILSRIANRETSASAVSLESAVTSAGNEAYYARFSSDNWSGELLKYDVDSNGALTLGWNARDILATQGTTRAIKYNRNGVLADFTWTNLNTTQRALLNKTATGVTDSLGSSRVDFIRGSRVLEGTTFRERNYVLGDIIHSSPVVVGAPDRLAYMMDQAANPSGDTNYSTYADFRNTNSTRAKRIYVGANDGMLHAFDESGREVFAYIPTSIISKLNLLSDKGYKNAHQYYVDGTPVVSDVYDETARRWKTILIGTLRGGGRSVFALDITNPSTPSLLWEFSSTNDQDLGFTFPEPVITKLHNGKWGVLVANGYNSTDDKAALFVINALDGTVIRKLEVGQAGTVNGLSTPKAVDINGDLVTDYVYAGDLQGNVWRFDLFDSSVTPRFRNTGTVNANTFKVAFNGNPLYIATASDGTTRQAITSAPTLLRHPTGTGYIVSFGTGKYIETADAQANTSVAQTLYGVWDRQTAGQNASSTPSLSRSNLVQQTMGGAQTDTFSETDNSAARSREFRLISRNNIQWIANDGTVNKYGWYLDLQEGTTRKGELVATAMTTRANVLIAATTTPNADPCSSGIDRWFIAIDGYTGGATQFNVLDMTGNNYVTASDGYNGAVVSSIRIPGFGSPAIVGTDAFLNTDTGIQKEVLDFGPTSRGRQTWRVMGE</sequence>
<evidence type="ECO:0000259" key="8">
    <source>
        <dbReference type="Pfam" id="PF05567"/>
    </source>
</evidence>
<dbReference type="Gene3D" id="2.130.10.10">
    <property type="entry name" value="YVTN repeat-like/Quinoprotein amine dehydrogenase"/>
    <property type="match status" value="1"/>
</dbReference>
<dbReference type="GO" id="GO:0046872">
    <property type="term" value="F:metal ion binding"/>
    <property type="evidence" value="ECO:0007669"/>
    <property type="project" value="UniProtKB-KW"/>
</dbReference>
<proteinExistence type="inferred from homology"/>
<evidence type="ECO:0000256" key="6">
    <source>
        <dbReference type="ARBA" id="ARBA00023263"/>
    </source>
</evidence>
<evidence type="ECO:0000256" key="5">
    <source>
        <dbReference type="ARBA" id="ARBA00022837"/>
    </source>
</evidence>
<keyword evidence="4" id="KW-0479">Metal-binding</keyword>
<keyword evidence="5" id="KW-0106">Calcium</keyword>
<dbReference type="RefSeq" id="WP_243605841.1">
    <property type="nucleotide sequence ID" value="NZ_JALGRD010000005.1"/>
</dbReference>
<dbReference type="EMBL" id="JALGRD010000005">
    <property type="protein sequence ID" value="MCJ0973721.1"/>
    <property type="molecule type" value="Genomic_DNA"/>
</dbReference>
<dbReference type="InterPro" id="IPR015943">
    <property type="entry name" value="WD40/YVTN_repeat-like_dom_sf"/>
</dbReference>
<evidence type="ECO:0000313" key="10">
    <source>
        <dbReference type="Proteomes" id="UP001139682"/>
    </source>
</evidence>
<protein>
    <submittedName>
        <fullName evidence="9">Pilus assembly protein PilY</fullName>
    </submittedName>
</protein>
<evidence type="ECO:0000256" key="4">
    <source>
        <dbReference type="ARBA" id="ARBA00022723"/>
    </source>
</evidence>
<keyword evidence="7" id="KW-0732">Signal</keyword>
<dbReference type="GO" id="GO:0009289">
    <property type="term" value="C:pilus"/>
    <property type="evidence" value="ECO:0007669"/>
    <property type="project" value="UniProtKB-SubCell"/>
</dbReference>
<gene>
    <name evidence="9" type="ORF">MST27_10110</name>
</gene>
<organism evidence="9 10">
    <name type="scientific">Stutzerimonas marianensis</name>
    <dbReference type="NCBI Taxonomy" id="2929513"/>
    <lineage>
        <taxon>Bacteria</taxon>
        <taxon>Pseudomonadati</taxon>
        <taxon>Pseudomonadota</taxon>
        <taxon>Gammaproteobacteria</taxon>
        <taxon>Pseudomonadales</taxon>
        <taxon>Pseudomonadaceae</taxon>
        <taxon>Stutzerimonas</taxon>
    </lineage>
</organism>
<evidence type="ECO:0000256" key="1">
    <source>
        <dbReference type="ARBA" id="ARBA00004561"/>
    </source>
</evidence>
<comment type="caution">
    <text evidence="9">The sequence shown here is derived from an EMBL/GenBank/DDBJ whole genome shotgun (WGS) entry which is preliminary data.</text>
</comment>
<keyword evidence="10" id="KW-1185">Reference proteome</keyword>
<feature type="signal peptide" evidence="7">
    <location>
        <begin position="1"/>
        <end position="28"/>
    </location>
</feature>
<dbReference type="InterPro" id="IPR011047">
    <property type="entry name" value="Quinoprotein_ADH-like_sf"/>
</dbReference>
<name>A0A9X1W235_9GAMM</name>
<dbReference type="Pfam" id="PF05567">
    <property type="entry name" value="T4P_PilY1"/>
    <property type="match status" value="1"/>
</dbReference>